<dbReference type="EMBL" id="CP113520">
    <property type="protein sequence ID" value="WAJ30360.1"/>
    <property type="molecule type" value="Genomic_DNA"/>
</dbReference>
<protein>
    <submittedName>
        <fullName evidence="1">Uncharacterized protein</fullName>
    </submittedName>
</protein>
<reference evidence="1" key="1">
    <citation type="submission" date="2022-11" db="EMBL/GenBank/DDBJ databases">
        <title>beta-Carotene-producing bacterium, Jeongeuplla avenae sp. nov., alleviates the salt stress of Arabidopsis seedlings.</title>
        <authorList>
            <person name="Jiang L."/>
            <person name="Lee J."/>
        </authorList>
    </citation>
    <scope>NUCLEOTIDE SEQUENCE</scope>
    <source>
        <strain evidence="1">DY_R2A_6</strain>
    </source>
</reference>
<accession>A0ACD4NU08</accession>
<proteinExistence type="predicted"/>
<sequence length="88" mass="9931">MDISDDEREFLHGMRALEINEAGDEVYVGLSRAESVEFLDLMRQYETGTLPPGSTERFEALRKRHEETRRAIVAGEAPINHSAPDGSR</sequence>
<keyword evidence="2" id="KW-1185">Reference proteome</keyword>
<evidence type="ECO:0000313" key="2">
    <source>
        <dbReference type="Proteomes" id="UP001163223"/>
    </source>
</evidence>
<organism evidence="1 2">
    <name type="scientific">Antarcticirhabdus aurantiaca</name>
    <dbReference type="NCBI Taxonomy" id="2606717"/>
    <lineage>
        <taxon>Bacteria</taxon>
        <taxon>Pseudomonadati</taxon>
        <taxon>Pseudomonadota</taxon>
        <taxon>Alphaproteobacteria</taxon>
        <taxon>Hyphomicrobiales</taxon>
        <taxon>Aurantimonadaceae</taxon>
        <taxon>Antarcticirhabdus</taxon>
    </lineage>
</organism>
<dbReference type="Proteomes" id="UP001163223">
    <property type="component" value="Chromosome"/>
</dbReference>
<name>A0ACD4NU08_9HYPH</name>
<evidence type="ECO:0000313" key="1">
    <source>
        <dbReference type="EMBL" id="WAJ30360.1"/>
    </source>
</evidence>
<gene>
    <name evidence="1" type="ORF">OXU80_09210</name>
</gene>